<accession>A0A0E3QIT8</accession>
<proteinExistence type="predicted"/>
<sequence length="101" mass="12054">MPTKEDIEIQIMELWDEIFELEDKLGEELDIKYAEWRKVEPLLNEGVDVDSFIMHIESMKGISEESILVYKEVKTIKDKYKQEMDEKQAKIDTLNKEKNIM</sequence>
<evidence type="ECO:0000313" key="2">
    <source>
        <dbReference type="EMBL" id="AKB50708.1"/>
    </source>
</evidence>
<dbReference type="AlphaFoldDB" id="A0A0E3QIT8"/>
<name>A0A0E3QIT8_METBA</name>
<dbReference type="PATRIC" id="fig|1434109.4.peg.1823"/>
<protein>
    <submittedName>
        <fullName evidence="2">Uncharacterized protein</fullName>
    </submittedName>
</protein>
<gene>
    <name evidence="2" type="ORF">MSBRW_1455</name>
</gene>
<dbReference type="Proteomes" id="UP000033038">
    <property type="component" value="Chromosome"/>
</dbReference>
<evidence type="ECO:0000313" key="3">
    <source>
        <dbReference type="Proteomes" id="UP000033038"/>
    </source>
</evidence>
<reference evidence="2 3" key="1">
    <citation type="submission" date="2014-07" db="EMBL/GenBank/DDBJ databases">
        <title>Methanogenic archaea and the global carbon cycle.</title>
        <authorList>
            <person name="Henriksen J.R."/>
            <person name="Luke J."/>
            <person name="Reinhart S."/>
            <person name="Benedict M.N."/>
            <person name="Youngblut N.D."/>
            <person name="Metcalf M.E."/>
            <person name="Whitaker R.J."/>
            <person name="Metcalf W.W."/>
        </authorList>
    </citation>
    <scope>NUCLEOTIDE SEQUENCE [LARGE SCALE GENOMIC DNA]</scope>
    <source>
        <strain evidence="2 3">Wiesmoor</strain>
    </source>
</reference>
<dbReference type="HOGENOM" id="CLU_189622_0_0_2"/>
<keyword evidence="1" id="KW-0175">Coiled coil</keyword>
<evidence type="ECO:0000256" key="1">
    <source>
        <dbReference type="SAM" id="Coils"/>
    </source>
</evidence>
<dbReference type="GeneID" id="24822931"/>
<feature type="coiled-coil region" evidence="1">
    <location>
        <begin position="70"/>
        <end position="97"/>
    </location>
</feature>
<dbReference type="RefSeq" id="WP_011308198.1">
    <property type="nucleotide sequence ID" value="NZ_CP009526.1"/>
</dbReference>
<dbReference type="EMBL" id="CP009526">
    <property type="protein sequence ID" value="AKB50708.1"/>
    <property type="molecule type" value="Genomic_DNA"/>
</dbReference>
<dbReference type="KEGG" id="mbw:MSBRW_1455"/>
<organism evidence="2 3">
    <name type="scientific">Methanosarcina barkeri str. Wiesmoor</name>
    <dbReference type="NCBI Taxonomy" id="1434109"/>
    <lineage>
        <taxon>Archaea</taxon>
        <taxon>Methanobacteriati</taxon>
        <taxon>Methanobacteriota</taxon>
        <taxon>Stenosarchaea group</taxon>
        <taxon>Methanomicrobia</taxon>
        <taxon>Methanosarcinales</taxon>
        <taxon>Methanosarcinaceae</taxon>
        <taxon>Methanosarcina</taxon>
    </lineage>
</organism>